<keyword evidence="4" id="KW-1185">Reference proteome</keyword>
<sequence length="633" mass="66050">MGVSERTATLDVEQAELALVEHYGRLVRLAYCVLEDGPRRAPAAHAVTCGALPRRCTSTAALPRPQAADEDPVYVWLRLRVLRAALARPRGPWLPRSLPRGGAPARAAYALRHLERMADPEIRTLLRAARVRDPDAALAGAVKAADAPGGPGAPAPAPGPVGEPCPLCGDGAGVQHALDTVRRRRQRRRAGAAALAALVCCGLLGVPGDTWGPDAAARPPLVRGTDAEQALDPGALVRAGAGAWRRASRTDFGAWPARGALTRDASLLRRALVTWARPRADVRVEAAPGTPEGPPPGPPQLLYAGRLAGAAVVLLYDGLRVARYTEPLDPDDGSAAAEAAEEGVSLELARTAGAATAESGALVVTRRGGKVRYLTAPWITRAARVDLLDPGDEAGRTLSRGADGVTGPVPLPVTLPQHCDTWPGLALRGSPGAARRLQLYTDLGELAPARLTDGAERTPATGTAARRRLARTACHLPAVLDRGVRAVNSWQFARQRLPDGDGEAAWVCTRAATWRGPGARVMTQFQPPAGAPGRPGAVTSRLEDSRVCGPHARAVLTGLLWRSTEGRWYVLAAGDEGVTRLRARGEGLLGGPAEAVGNTLAVRAGRQASARLSATRRNGAAPATSPAPVGPPD</sequence>
<feature type="transmembrane region" description="Helical" evidence="2">
    <location>
        <begin position="190"/>
        <end position="208"/>
    </location>
</feature>
<name>A0A1H9NMW0_9ACTN</name>
<dbReference type="STRING" id="943816.AN217_09435"/>
<dbReference type="OrthoDB" id="3932808at2"/>
<evidence type="ECO:0000313" key="4">
    <source>
        <dbReference type="Proteomes" id="UP000182841"/>
    </source>
</evidence>
<organism evidence="3 4">
    <name type="scientific">Streptomyces qinglanensis</name>
    <dbReference type="NCBI Taxonomy" id="943816"/>
    <lineage>
        <taxon>Bacteria</taxon>
        <taxon>Bacillati</taxon>
        <taxon>Actinomycetota</taxon>
        <taxon>Actinomycetes</taxon>
        <taxon>Kitasatosporales</taxon>
        <taxon>Streptomycetaceae</taxon>
        <taxon>Streptomyces</taxon>
    </lineage>
</organism>
<reference evidence="4" key="1">
    <citation type="submission" date="2016-10" db="EMBL/GenBank/DDBJ databases">
        <authorList>
            <person name="Varghese N."/>
            <person name="Submissions S."/>
        </authorList>
    </citation>
    <scope>NUCLEOTIDE SEQUENCE [LARGE SCALE GENOMIC DNA]</scope>
    <source>
        <strain evidence="4">CGMCC 4.6825</strain>
    </source>
</reference>
<keyword evidence="2" id="KW-1133">Transmembrane helix</keyword>
<accession>A0A1H9NMW0</accession>
<proteinExistence type="predicted"/>
<protein>
    <recommendedName>
        <fullName evidence="5">DNA-directed RNA polymerase specialized sigma subunit, sigma24 family</fullName>
    </recommendedName>
</protein>
<keyword evidence="2" id="KW-0472">Membrane</keyword>
<gene>
    <name evidence="3" type="ORF">SAMN05421870_101509</name>
</gene>
<dbReference type="EMBL" id="FOGO01000001">
    <property type="protein sequence ID" value="SER37087.1"/>
    <property type="molecule type" value="Genomic_DNA"/>
</dbReference>
<evidence type="ECO:0000256" key="1">
    <source>
        <dbReference type="SAM" id="MobiDB-lite"/>
    </source>
</evidence>
<keyword evidence="2" id="KW-0812">Transmembrane</keyword>
<dbReference type="AlphaFoldDB" id="A0A1H9NMW0"/>
<evidence type="ECO:0000256" key="2">
    <source>
        <dbReference type="SAM" id="Phobius"/>
    </source>
</evidence>
<dbReference type="Proteomes" id="UP000182841">
    <property type="component" value="Unassembled WGS sequence"/>
</dbReference>
<evidence type="ECO:0000313" key="3">
    <source>
        <dbReference type="EMBL" id="SER37087.1"/>
    </source>
</evidence>
<feature type="region of interest" description="Disordered" evidence="1">
    <location>
        <begin position="607"/>
        <end position="633"/>
    </location>
</feature>
<evidence type="ECO:0008006" key="5">
    <source>
        <dbReference type="Google" id="ProtNLM"/>
    </source>
</evidence>